<feature type="coiled-coil region" evidence="1">
    <location>
        <begin position="134"/>
        <end position="161"/>
    </location>
</feature>
<evidence type="ECO:0000256" key="2">
    <source>
        <dbReference type="SAM" id="MobiDB-lite"/>
    </source>
</evidence>
<proteinExistence type="predicted"/>
<gene>
    <name evidence="3" type="ORF">PCOR1329_LOCUS41325</name>
</gene>
<reference evidence="3" key="1">
    <citation type="submission" date="2023-10" db="EMBL/GenBank/DDBJ databases">
        <authorList>
            <person name="Chen Y."/>
            <person name="Shah S."/>
            <person name="Dougan E. K."/>
            <person name="Thang M."/>
            <person name="Chan C."/>
        </authorList>
    </citation>
    <scope>NUCLEOTIDE SEQUENCE [LARGE SCALE GENOMIC DNA]</scope>
</reference>
<keyword evidence="1" id="KW-0175">Coiled coil</keyword>
<sequence>MAGTSAAPALRADMAIPTWNGKTETLEDYATAVELLTLGSSKEMRPLLGLRLVAALPQGSAQQRFALRLPREAGLDMDGAPMEPKSIAIAGGPNNLIEAFRRELGIQVVSGVVERTDADFHAGPGRSALTRRLGQSMAQRIETEEEAYDQLQQAENDLAVRGKKRKPGSRRVGHCADEIHRQTYEEQGNDFELPPDEYAQADEED</sequence>
<evidence type="ECO:0000313" key="4">
    <source>
        <dbReference type="Proteomes" id="UP001189429"/>
    </source>
</evidence>
<dbReference type="EMBL" id="CAUYUJ010014972">
    <property type="protein sequence ID" value="CAK0848377.1"/>
    <property type="molecule type" value="Genomic_DNA"/>
</dbReference>
<dbReference type="Proteomes" id="UP001189429">
    <property type="component" value="Unassembled WGS sequence"/>
</dbReference>
<keyword evidence="4" id="KW-1185">Reference proteome</keyword>
<evidence type="ECO:0000313" key="3">
    <source>
        <dbReference type="EMBL" id="CAK0848377.1"/>
    </source>
</evidence>
<feature type="region of interest" description="Disordered" evidence="2">
    <location>
        <begin position="182"/>
        <end position="205"/>
    </location>
</feature>
<comment type="caution">
    <text evidence="3">The sequence shown here is derived from an EMBL/GenBank/DDBJ whole genome shotgun (WGS) entry which is preliminary data.</text>
</comment>
<organism evidence="3 4">
    <name type="scientific">Prorocentrum cordatum</name>
    <dbReference type="NCBI Taxonomy" id="2364126"/>
    <lineage>
        <taxon>Eukaryota</taxon>
        <taxon>Sar</taxon>
        <taxon>Alveolata</taxon>
        <taxon>Dinophyceae</taxon>
        <taxon>Prorocentrales</taxon>
        <taxon>Prorocentraceae</taxon>
        <taxon>Prorocentrum</taxon>
    </lineage>
</organism>
<feature type="non-terminal residue" evidence="3">
    <location>
        <position position="205"/>
    </location>
</feature>
<evidence type="ECO:0000256" key="1">
    <source>
        <dbReference type="SAM" id="Coils"/>
    </source>
</evidence>
<accession>A0ABN9TT42</accession>
<feature type="compositionally biased region" description="Acidic residues" evidence="2">
    <location>
        <begin position="187"/>
        <end position="205"/>
    </location>
</feature>
<name>A0ABN9TT42_9DINO</name>
<protein>
    <submittedName>
        <fullName evidence="3">Uncharacterized protein</fullName>
    </submittedName>
</protein>